<keyword evidence="14" id="KW-1185">Reference proteome</keyword>
<keyword evidence="6" id="KW-0378">Hydrolase</keyword>
<dbReference type="InterPro" id="IPR020849">
    <property type="entry name" value="Small_GTPase_Ras-type"/>
</dbReference>
<dbReference type="InterPro" id="IPR001806">
    <property type="entry name" value="Small_GTPase"/>
</dbReference>
<dbReference type="CDD" id="cd11685">
    <property type="entry name" value="UEV_TSG101-like"/>
    <property type="match status" value="1"/>
</dbReference>
<evidence type="ECO:0000256" key="4">
    <source>
        <dbReference type="ARBA" id="ARBA00022475"/>
    </source>
</evidence>
<comment type="similarity">
    <text evidence="2">Belongs to the small GTPase superfamily. Ras family.</text>
</comment>
<dbReference type="GeneTree" id="ENSGT00940000155653"/>
<name>A0A8C1DD98_CYPCA</name>
<dbReference type="PROSITE" id="PS51419">
    <property type="entry name" value="RAB"/>
    <property type="match status" value="1"/>
</dbReference>
<dbReference type="GO" id="GO:0015031">
    <property type="term" value="P:protein transport"/>
    <property type="evidence" value="ECO:0007669"/>
    <property type="project" value="InterPro"/>
</dbReference>
<dbReference type="NCBIfam" id="TIGR00231">
    <property type="entry name" value="small_GTP"/>
    <property type="match status" value="1"/>
</dbReference>
<protein>
    <recommendedName>
        <fullName evidence="3">small monomeric GTPase</fullName>
        <ecNumber evidence="3">3.6.5.2</ecNumber>
    </recommendedName>
</protein>
<dbReference type="SUPFAM" id="SSF52540">
    <property type="entry name" value="P-loop containing nucleoside triphosphate hydrolases"/>
    <property type="match status" value="1"/>
</dbReference>
<dbReference type="Pfam" id="PF05743">
    <property type="entry name" value="UEV"/>
    <property type="match status" value="1"/>
</dbReference>
<evidence type="ECO:0000313" key="13">
    <source>
        <dbReference type="Ensembl" id="ENSCCRP00000059486.2"/>
    </source>
</evidence>
<dbReference type="GO" id="GO:0005525">
    <property type="term" value="F:GTP binding"/>
    <property type="evidence" value="ECO:0007669"/>
    <property type="project" value="UniProtKB-KW"/>
</dbReference>
<dbReference type="EC" id="3.6.5.2" evidence="3"/>
<dbReference type="Gene3D" id="3.40.50.300">
    <property type="entry name" value="P-loop containing nucleotide triphosphate hydrolases"/>
    <property type="match status" value="1"/>
</dbReference>
<evidence type="ECO:0000256" key="8">
    <source>
        <dbReference type="ARBA" id="ARBA00023136"/>
    </source>
</evidence>
<sequence>MTEYKLVVVGAGGVGKSALTIQLIQNHFVDEYDPTIEDSYRKQVVIDGETCLLDILDTAGQEEYSAMRDQYMRTGEGFLCVFAINNTKSFEDIHQYREQIKRVKDSDDVPMVLVGNKCDLPTRMVDTRQAQELARSYGIPFIETSAKTRQTYDHRREVLSEISTALSQHQFLQPVLERFVFNDGKARTLVGLTGTIEVFYEGKHYNIPVSLWLKESYPRTAPICYVKPTPEMLIVPSRHVNSNGEILMPYLDEWRHTQCDLHSLIQVLKAVFSEVPPLRLRLYPEDSGSAYQKCSLEEISHVTLDREDDLAFSEHNETVC</sequence>
<dbReference type="InterPro" id="IPR005225">
    <property type="entry name" value="Small_GTP-bd"/>
</dbReference>
<dbReference type="PROSITE" id="PS51420">
    <property type="entry name" value="RHO"/>
    <property type="match status" value="1"/>
</dbReference>
<evidence type="ECO:0000256" key="5">
    <source>
        <dbReference type="ARBA" id="ARBA00022741"/>
    </source>
</evidence>
<dbReference type="SMART" id="SM00174">
    <property type="entry name" value="RHO"/>
    <property type="match status" value="1"/>
</dbReference>
<dbReference type="GO" id="GO:0003925">
    <property type="term" value="F:G protein activity"/>
    <property type="evidence" value="ECO:0007669"/>
    <property type="project" value="UniProtKB-EC"/>
</dbReference>
<dbReference type="FunFam" id="3.40.50.300:FF:000096">
    <property type="entry name" value="KRAS proto-oncogene, GTPase"/>
    <property type="match status" value="1"/>
</dbReference>
<dbReference type="Proteomes" id="UP001108240">
    <property type="component" value="Unplaced"/>
</dbReference>
<dbReference type="CDD" id="cd04138">
    <property type="entry name" value="H_N_K_Ras_like"/>
    <property type="match status" value="1"/>
</dbReference>
<evidence type="ECO:0000256" key="7">
    <source>
        <dbReference type="ARBA" id="ARBA00023134"/>
    </source>
</evidence>
<evidence type="ECO:0000256" key="9">
    <source>
        <dbReference type="ARBA" id="ARBA00023288"/>
    </source>
</evidence>
<organism evidence="13 14">
    <name type="scientific">Cyprinus carpio carpio</name>
    <dbReference type="NCBI Taxonomy" id="630221"/>
    <lineage>
        <taxon>Eukaryota</taxon>
        <taxon>Metazoa</taxon>
        <taxon>Chordata</taxon>
        <taxon>Craniata</taxon>
        <taxon>Vertebrata</taxon>
        <taxon>Euteleostomi</taxon>
        <taxon>Actinopterygii</taxon>
        <taxon>Neopterygii</taxon>
        <taxon>Teleostei</taxon>
        <taxon>Ostariophysi</taxon>
        <taxon>Cypriniformes</taxon>
        <taxon>Cyprinidae</taxon>
        <taxon>Cyprininae</taxon>
        <taxon>Cyprinus</taxon>
    </lineage>
</organism>
<dbReference type="GO" id="GO:0005886">
    <property type="term" value="C:plasma membrane"/>
    <property type="evidence" value="ECO:0007669"/>
    <property type="project" value="UniProtKB-SubCell"/>
</dbReference>
<dbReference type="Pfam" id="PF00071">
    <property type="entry name" value="Ras"/>
    <property type="match status" value="1"/>
</dbReference>
<evidence type="ECO:0000313" key="14">
    <source>
        <dbReference type="Proteomes" id="UP001108240"/>
    </source>
</evidence>
<dbReference type="PANTHER" id="PTHR24070">
    <property type="entry name" value="RAS, DI-RAS, AND RHEB FAMILY MEMBERS OF SMALL GTPASE SUPERFAMILY"/>
    <property type="match status" value="1"/>
</dbReference>
<dbReference type="GO" id="GO:0007165">
    <property type="term" value="P:signal transduction"/>
    <property type="evidence" value="ECO:0007669"/>
    <property type="project" value="InterPro"/>
</dbReference>
<evidence type="ECO:0000256" key="3">
    <source>
        <dbReference type="ARBA" id="ARBA00011984"/>
    </source>
</evidence>
<evidence type="ECO:0000256" key="2">
    <source>
        <dbReference type="ARBA" id="ARBA00008344"/>
    </source>
</evidence>
<proteinExistence type="inferred from homology"/>
<dbReference type="InterPro" id="IPR027417">
    <property type="entry name" value="P-loop_NTPase"/>
</dbReference>
<evidence type="ECO:0000256" key="6">
    <source>
        <dbReference type="ARBA" id="ARBA00022801"/>
    </source>
</evidence>
<evidence type="ECO:0000256" key="11">
    <source>
        <dbReference type="ARBA" id="ARBA00048098"/>
    </source>
</evidence>
<keyword evidence="5" id="KW-0547">Nucleotide-binding</keyword>
<feature type="domain" description="UEV" evidence="12">
    <location>
        <begin position="139"/>
        <end position="282"/>
    </location>
</feature>
<keyword evidence="4" id="KW-1003">Cell membrane</keyword>
<reference evidence="13" key="2">
    <citation type="submission" date="2025-09" db="UniProtKB">
        <authorList>
            <consortium name="Ensembl"/>
        </authorList>
    </citation>
    <scope>IDENTIFICATION</scope>
</reference>
<comment type="catalytic activity">
    <reaction evidence="11">
        <text>GTP + H2O = GDP + phosphate + H(+)</text>
        <dbReference type="Rhea" id="RHEA:19669"/>
        <dbReference type="ChEBI" id="CHEBI:15377"/>
        <dbReference type="ChEBI" id="CHEBI:15378"/>
        <dbReference type="ChEBI" id="CHEBI:37565"/>
        <dbReference type="ChEBI" id="CHEBI:43474"/>
        <dbReference type="ChEBI" id="CHEBI:58189"/>
        <dbReference type="EC" id="3.6.5.2"/>
    </reaction>
</comment>
<comment type="subcellular location">
    <subcellularLocation>
        <location evidence="1">Cell membrane</location>
        <topology evidence="1">Lipid-anchor</topology>
        <orientation evidence="1">Cytoplasmic side</orientation>
    </subcellularLocation>
</comment>
<keyword evidence="9" id="KW-0449">Lipoprotein</keyword>
<dbReference type="InterPro" id="IPR008883">
    <property type="entry name" value="UEV_N"/>
</dbReference>
<dbReference type="SMART" id="SM00173">
    <property type="entry name" value="RAS"/>
    <property type="match status" value="1"/>
</dbReference>
<keyword evidence="7" id="KW-0342">GTP-binding</keyword>
<reference evidence="13" key="1">
    <citation type="submission" date="2025-08" db="UniProtKB">
        <authorList>
            <consortium name="Ensembl"/>
        </authorList>
    </citation>
    <scope>IDENTIFICATION</scope>
</reference>
<dbReference type="SUPFAM" id="SSF54495">
    <property type="entry name" value="UBC-like"/>
    <property type="match status" value="1"/>
</dbReference>
<dbReference type="Ensembl" id="ENSCCRT00000064521.2">
    <property type="protein sequence ID" value="ENSCCRP00000059486.2"/>
    <property type="gene ID" value="ENSCCRG00000029705.2"/>
</dbReference>
<dbReference type="AlphaFoldDB" id="A0A8C1DD98"/>
<keyword evidence="8" id="KW-0472">Membrane</keyword>
<accession>A0A8C1DD98</accession>
<dbReference type="PROSITE" id="PS51421">
    <property type="entry name" value="RAS"/>
    <property type="match status" value="1"/>
</dbReference>
<dbReference type="PROSITE" id="PS51322">
    <property type="entry name" value="UEV"/>
    <property type="match status" value="1"/>
</dbReference>
<evidence type="ECO:0000256" key="1">
    <source>
        <dbReference type="ARBA" id="ARBA00004342"/>
    </source>
</evidence>
<keyword evidence="10" id="KW-0636">Prenylation</keyword>
<evidence type="ECO:0000256" key="10">
    <source>
        <dbReference type="ARBA" id="ARBA00023289"/>
    </source>
</evidence>
<evidence type="ECO:0000259" key="12">
    <source>
        <dbReference type="PROSITE" id="PS51322"/>
    </source>
</evidence>
<dbReference type="PRINTS" id="PR00449">
    <property type="entry name" value="RASTRNSFRMNG"/>
</dbReference>
<dbReference type="InterPro" id="IPR016135">
    <property type="entry name" value="UBQ-conjugating_enzyme/RWD"/>
</dbReference>
<dbReference type="SMART" id="SM00175">
    <property type="entry name" value="RAB"/>
    <property type="match status" value="1"/>
</dbReference>